<proteinExistence type="predicted"/>
<accession>A0AC35FS83</accession>
<reference evidence="2" key="1">
    <citation type="submission" date="2022-11" db="UniProtKB">
        <authorList>
            <consortium name="WormBaseParasite"/>
        </authorList>
    </citation>
    <scope>IDENTIFICATION</scope>
</reference>
<dbReference type="WBParaSite" id="PS1159_v2.g20384.t1">
    <property type="protein sequence ID" value="PS1159_v2.g20384.t1"/>
    <property type="gene ID" value="PS1159_v2.g20384"/>
</dbReference>
<sequence>MEVPFDLSTIFNKDSSIERIDQSRLAHQSRLARFTPQRYPALCKAIDRVGALSAKAQNLRKPLTTLDRILDSDDGQILYIYWKKPESSPFSTFIGFIRIARKKLYLRDFDDKQYIAEPICILDFYIHESEQHSEIGHELFEKMLESEGGAEAAKIALDKPNETLLNFLKKYYKLENPVWQSTNFVVFPAFFEGIKAEPSNDDDGMHSARSTKRMFLNSRTSSPNNRTRHADAVSSLIHEPELTSPRIKYDPETPRGRKCIRDYGHSNIFG</sequence>
<evidence type="ECO:0000313" key="1">
    <source>
        <dbReference type="Proteomes" id="UP000887580"/>
    </source>
</evidence>
<protein>
    <submittedName>
        <fullName evidence="2">Alpha-tubulin N-acetyltransferase</fullName>
    </submittedName>
</protein>
<name>A0AC35FS83_9BILA</name>
<dbReference type="Proteomes" id="UP000887580">
    <property type="component" value="Unplaced"/>
</dbReference>
<organism evidence="1 2">
    <name type="scientific">Panagrolaimus sp. PS1159</name>
    <dbReference type="NCBI Taxonomy" id="55785"/>
    <lineage>
        <taxon>Eukaryota</taxon>
        <taxon>Metazoa</taxon>
        <taxon>Ecdysozoa</taxon>
        <taxon>Nematoda</taxon>
        <taxon>Chromadorea</taxon>
        <taxon>Rhabditida</taxon>
        <taxon>Tylenchina</taxon>
        <taxon>Panagrolaimomorpha</taxon>
        <taxon>Panagrolaimoidea</taxon>
        <taxon>Panagrolaimidae</taxon>
        <taxon>Panagrolaimus</taxon>
    </lineage>
</organism>
<evidence type="ECO:0000313" key="2">
    <source>
        <dbReference type="WBParaSite" id="PS1159_v2.g20384.t1"/>
    </source>
</evidence>